<keyword evidence="2" id="KW-1185">Reference proteome</keyword>
<proteinExistence type="predicted"/>
<evidence type="ECO:0000313" key="2">
    <source>
        <dbReference type="Proteomes" id="UP000315289"/>
    </source>
</evidence>
<reference evidence="1 2" key="1">
    <citation type="journal article" date="2019" name="Front. Microbiol.">
        <title>Ammonia Oxidation by the Arctic Terrestrial Thaumarchaeote Candidatus Nitrosocosmicus arcticus Is Stimulated by Increasing Temperatures.</title>
        <authorList>
            <person name="Alves R.J.E."/>
            <person name="Kerou M."/>
            <person name="Zappe A."/>
            <person name="Bittner R."/>
            <person name="Abby S.S."/>
            <person name="Schmidt H.A."/>
            <person name="Pfeifer K."/>
            <person name="Schleper C."/>
        </authorList>
    </citation>
    <scope>NUCLEOTIDE SEQUENCE [LARGE SCALE GENOMIC DNA]</scope>
    <source>
        <strain evidence="1 2">Kfb</strain>
    </source>
</reference>
<dbReference type="AlphaFoldDB" id="A0A557SRN7"/>
<dbReference type="EMBL" id="VOAH01000017">
    <property type="protein sequence ID" value="TVP39270.1"/>
    <property type="molecule type" value="Genomic_DNA"/>
</dbReference>
<evidence type="ECO:0000313" key="1">
    <source>
        <dbReference type="EMBL" id="TVP39270.1"/>
    </source>
</evidence>
<comment type="caution">
    <text evidence="1">The sequence shown here is derived from an EMBL/GenBank/DDBJ whole genome shotgun (WGS) entry which is preliminary data.</text>
</comment>
<sequence>MTNYSTEIIECLASWTQQLQNCKGDPKCIEQCSKELRKRLDTIFPPSTKLEFDNDKISYIFSTIFFLSNRLNKALIGLAETDKAINNLVSEERSTMVGGNDSDVQDRQEFQNILNKILADYY</sequence>
<organism evidence="1 2">
    <name type="scientific">Candidatus Nitrosocosmicus arcticus</name>
    <dbReference type="NCBI Taxonomy" id="2035267"/>
    <lineage>
        <taxon>Archaea</taxon>
        <taxon>Nitrososphaerota</taxon>
        <taxon>Nitrososphaeria</taxon>
        <taxon>Nitrososphaerales</taxon>
        <taxon>Nitrososphaeraceae</taxon>
        <taxon>Candidatus Nitrosocosmicus</taxon>
    </lineage>
</organism>
<protein>
    <submittedName>
        <fullName evidence="1">Uncharacterized protein</fullName>
    </submittedName>
</protein>
<accession>A0A557SRN7</accession>
<dbReference type="Proteomes" id="UP000315289">
    <property type="component" value="Unassembled WGS sequence"/>
</dbReference>
<dbReference type="OrthoDB" id="10798at2157"/>
<name>A0A557SRN7_9ARCH</name>
<dbReference type="RefSeq" id="WP_144734193.1">
    <property type="nucleotide sequence ID" value="NZ_ML675592.1"/>
</dbReference>
<gene>
    <name evidence="1" type="ORF">NARC_170010</name>
</gene>